<dbReference type="InterPro" id="IPR045621">
    <property type="entry name" value="BPD_transp_1_N"/>
</dbReference>
<dbReference type="Pfam" id="PF00528">
    <property type="entry name" value="BPD_transp_1"/>
    <property type="match status" value="1"/>
</dbReference>
<dbReference type="PANTHER" id="PTHR43163:SF6">
    <property type="entry name" value="DIPEPTIDE TRANSPORT SYSTEM PERMEASE PROTEIN DPPB-RELATED"/>
    <property type="match status" value="1"/>
</dbReference>
<keyword evidence="4 7" id="KW-0812">Transmembrane</keyword>
<dbReference type="AlphaFoldDB" id="A0A1Y2TAI5"/>
<accession>A0A1Y2TAI5</accession>
<dbReference type="EMBL" id="LWLV01000026">
    <property type="protein sequence ID" value="OTA42243.1"/>
    <property type="molecule type" value="Genomic_DNA"/>
</dbReference>
<evidence type="ECO:0000256" key="2">
    <source>
        <dbReference type="ARBA" id="ARBA00022448"/>
    </source>
</evidence>
<evidence type="ECO:0000256" key="3">
    <source>
        <dbReference type="ARBA" id="ARBA00022475"/>
    </source>
</evidence>
<feature type="transmembrane region" description="Helical" evidence="7">
    <location>
        <begin position="142"/>
        <end position="160"/>
    </location>
</feature>
<name>A0A1Y2TAI5_SYMTR</name>
<dbReference type="Gene3D" id="1.10.3720.10">
    <property type="entry name" value="MetI-like"/>
    <property type="match status" value="1"/>
</dbReference>
<proteinExistence type="inferred from homology"/>
<comment type="similarity">
    <text evidence="7">Belongs to the binding-protein-dependent transport system permease family.</text>
</comment>
<feature type="transmembrane region" description="Helical" evidence="7">
    <location>
        <begin position="172"/>
        <end position="191"/>
    </location>
</feature>
<evidence type="ECO:0000256" key="6">
    <source>
        <dbReference type="ARBA" id="ARBA00023136"/>
    </source>
</evidence>
<keyword evidence="2 7" id="KW-0813">Transport</keyword>
<dbReference type="InterPro" id="IPR000515">
    <property type="entry name" value="MetI-like"/>
</dbReference>
<feature type="transmembrane region" description="Helical" evidence="7">
    <location>
        <begin position="98"/>
        <end position="121"/>
    </location>
</feature>
<dbReference type="Pfam" id="PF19300">
    <property type="entry name" value="BPD_transp_1_N"/>
    <property type="match status" value="1"/>
</dbReference>
<dbReference type="GO" id="GO:0005886">
    <property type="term" value="C:plasma membrane"/>
    <property type="evidence" value="ECO:0007669"/>
    <property type="project" value="UniProtKB-SubCell"/>
</dbReference>
<dbReference type="PANTHER" id="PTHR43163">
    <property type="entry name" value="DIPEPTIDE TRANSPORT SYSTEM PERMEASE PROTEIN DPPB-RELATED"/>
    <property type="match status" value="1"/>
</dbReference>
<keyword evidence="5 7" id="KW-1133">Transmembrane helix</keyword>
<keyword evidence="3" id="KW-1003">Cell membrane</keyword>
<dbReference type="SUPFAM" id="SSF161098">
    <property type="entry name" value="MetI-like"/>
    <property type="match status" value="1"/>
</dbReference>
<reference evidence="10" key="1">
    <citation type="submission" date="2016-04" db="EMBL/GenBank/DDBJ databases">
        <authorList>
            <person name="Antunes L.P."/>
            <person name="Martins L.F."/>
            <person name="Pereira R.V."/>
            <person name="Thomas A.M."/>
            <person name="Barbosa D."/>
            <person name="Nascimento L."/>
            <person name="Silva G.M."/>
            <person name="Condomitti G.W."/>
            <person name="Digiampietri L.A."/>
            <person name="Lombardi K.C."/>
            <person name="Ramos P.L."/>
            <person name="Quaggio R.B."/>
            <person name="Oliveira J.C."/>
            <person name="Pascon R.C."/>
            <person name="Cruz J.B."/>
            <person name="Silva A.M."/>
            <person name="Setubal J.C."/>
        </authorList>
    </citation>
    <scope>NUCLEOTIDE SEQUENCE [LARGE SCALE GENOMIC DNA]</scope>
</reference>
<comment type="caution">
    <text evidence="9">The sequence shown here is derived from an EMBL/GenBank/DDBJ whole genome shotgun (WGS) entry which is preliminary data.</text>
</comment>
<feature type="transmembrane region" description="Helical" evidence="7">
    <location>
        <begin position="226"/>
        <end position="252"/>
    </location>
</feature>
<protein>
    <submittedName>
        <fullName evidence="9">ABC transporter permease</fullName>
    </submittedName>
</protein>
<feature type="transmembrane region" description="Helical" evidence="7">
    <location>
        <begin position="12"/>
        <end position="31"/>
    </location>
</feature>
<evidence type="ECO:0000259" key="8">
    <source>
        <dbReference type="PROSITE" id="PS50928"/>
    </source>
</evidence>
<dbReference type="GO" id="GO:0055085">
    <property type="term" value="P:transmembrane transport"/>
    <property type="evidence" value="ECO:0007669"/>
    <property type="project" value="InterPro"/>
</dbReference>
<organism evidence="9 10">
    <name type="scientific">Symbiobacterium thermophilum</name>
    <dbReference type="NCBI Taxonomy" id="2734"/>
    <lineage>
        <taxon>Bacteria</taxon>
        <taxon>Bacillati</taxon>
        <taxon>Bacillota</taxon>
        <taxon>Clostridia</taxon>
        <taxon>Eubacteriales</taxon>
        <taxon>Symbiobacteriaceae</taxon>
        <taxon>Symbiobacterium</taxon>
    </lineage>
</organism>
<feature type="transmembrane region" description="Helical" evidence="7">
    <location>
        <begin position="272"/>
        <end position="298"/>
    </location>
</feature>
<dbReference type="InterPro" id="IPR035906">
    <property type="entry name" value="MetI-like_sf"/>
</dbReference>
<evidence type="ECO:0000256" key="1">
    <source>
        <dbReference type="ARBA" id="ARBA00004651"/>
    </source>
</evidence>
<gene>
    <name evidence="9" type="ORF">A6D92_00620</name>
</gene>
<comment type="subcellular location">
    <subcellularLocation>
        <location evidence="1 7">Cell membrane</location>
        <topology evidence="1 7">Multi-pass membrane protein</topology>
    </subcellularLocation>
</comment>
<keyword evidence="6 7" id="KW-0472">Membrane</keyword>
<sequence>MGRYLVRRLAHAGLVVIGVTLVAFFLTRMTGDPVRLLAPLDATEEEVELLRTQLGFNRPLYVQFLEYMRGVLVLDFGESLRHGEPAMRLVLERMPATLQLSLAALLLALAVAIPIGVVSATRRGGLLDGLGTLLALLGQSMPVYWLGILLIIVFGVQLRWLPAGGRAGWTSYILPAVTLAAYTCASIMRLLRSSLLNVLSQDFIRTARAKGLEERRVIYRHALRNALLPVVTVVGLQMGSLLSGSVITETIFAWPGVGRFVVQAIFNRDFYVVQAAVFLFALIIVAINLVTDLVYALLDPQIRYA</sequence>
<dbReference type="Proteomes" id="UP000194267">
    <property type="component" value="Unassembled WGS sequence"/>
</dbReference>
<evidence type="ECO:0000256" key="4">
    <source>
        <dbReference type="ARBA" id="ARBA00022692"/>
    </source>
</evidence>
<evidence type="ECO:0000256" key="5">
    <source>
        <dbReference type="ARBA" id="ARBA00022989"/>
    </source>
</evidence>
<dbReference type="PROSITE" id="PS50928">
    <property type="entry name" value="ABC_TM1"/>
    <property type="match status" value="1"/>
</dbReference>
<evidence type="ECO:0000256" key="7">
    <source>
        <dbReference type="RuleBase" id="RU363032"/>
    </source>
</evidence>
<evidence type="ECO:0000313" key="10">
    <source>
        <dbReference type="Proteomes" id="UP000194267"/>
    </source>
</evidence>
<feature type="domain" description="ABC transmembrane type-1" evidence="8">
    <location>
        <begin position="94"/>
        <end position="291"/>
    </location>
</feature>
<dbReference type="CDD" id="cd06261">
    <property type="entry name" value="TM_PBP2"/>
    <property type="match status" value="1"/>
</dbReference>
<evidence type="ECO:0000313" key="9">
    <source>
        <dbReference type="EMBL" id="OTA42243.1"/>
    </source>
</evidence>